<dbReference type="GO" id="GO:0003700">
    <property type="term" value="F:DNA-binding transcription factor activity"/>
    <property type="evidence" value="ECO:0007669"/>
    <property type="project" value="InterPro"/>
</dbReference>
<reference evidence="2" key="1">
    <citation type="submission" date="2009-03" db="EMBL/GenBank/DDBJ databases">
        <authorList>
            <person name="Ryu J.-Y."/>
            <person name="Seo J."/>
            <person name="Unno T."/>
            <person name="Ahn J.-H."/>
            <person name="Sadowsky M.J."/>
            <person name="Hur H.-G."/>
        </authorList>
    </citation>
    <scope>NUCLEOTIDE SEQUENCE</scope>
    <source>
        <strain evidence="2">Jin1</strain>
    </source>
</reference>
<dbReference type="Pfam" id="PF12802">
    <property type="entry name" value="MarR_2"/>
    <property type="match status" value="1"/>
</dbReference>
<dbReference type="InterPro" id="IPR036388">
    <property type="entry name" value="WH-like_DNA-bd_sf"/>
</dbReference>
<dbReference type="InterPro" id="IPR000835">
    <property type="entry name" value="HTH_MarR-typ"/>
</dbReference>
<dbReference type="InterPro" id="IPR039422">
    <property type="entry name" value="MarR/SlyA-like"/>
</dbReference>
<reference evidence="2" key="2">
    <citation type="journal article" date="2010" name="Arch. Microbiol.">
        <title>Isoeugenol monooxygenase and its putative regulatory gene are located in the eugenol metabolic gene cluster in Pseudomonas nitroreducens Jin1.</title>
        <authorList>
            <person name="Ryu J.Y."/>
            <person name="Seo J."/>
            <person name="Unno T."/>
            <person name="Ahn J.H."/>
            <person name="Yan T."/>
            <person name="Sadowsky M.J."/>
            <person name="Hur H.G."/>
        </authorList>
    </citation>
    <scope>NUCLEOTIDE SEQUENCE</scope>
    <source>
        <strain evidence="2">Jin1</strain>
    </source>
</reference>
<evidence type="ECO:0000313" key="2">
    <source>
        <dbReference type="EMBL" id="ACP17966.1"/>
    </source>
</evidence>
<dbReference type="Gene3D" id="1.10.10.10">
    <property type="entry name" value="Winged helix-like DNA-binding domain superfamily/Winged helix DNA-binding domain"/>
    <property type="match status" value="1"/>
</dbReference>
<dbReference type="PANTHER" id="PTHR33164">
    <property type="entry name" value="TRANSCRIPTIONAL REGULATOR, MARR FAMILY"/>
    <property type="match status" value="1"/>
</dbReference>
<gene>
    <name evidence="2" type="primary">trp</name>
</gene>
<dbReference type="SUPFAM" id="SSF46785">
    <property type="entry name" value="Winged helix' DNA-binding domain"/>
    <property type="match status" value="1"/>
</dbReference>
<dbReference type="EMBL" id="FJ851547">
    <property type="protein sequence ID" value="ACP17966.1"/>
    <property type="molecule type" value="Genomic_DNA"/>
</dbReference>
<protein>
    <submittedName>
        <fullName evidence="2">Putative transcriptional regulator</fullName>
    </submittedName>
</protein>
<dbReference type="PRINTS" id="PR00598">
    <property type="entry name" value="HTHMARR"/>
</dbReference>
<organism evidence="2">
    <name type="scientific">Pseudomonas nitroreducens</name>
    <dbReference type="NCBI Taxonomy" id="46680"/>
    <lineage>
        <taxon>Bacteria</taxon>
        <taxon>Pseudomonadati</taxon>
        <taxon>Pseudomonadota</taxon>
        <taxon>Gammaproteobacteria</taxon>
        <taxon>Pseudomonadales</taxon>
        <taxon>Pseudomonadaceae</taxon>
        <taxon>Pseudomonas</taxon>
    </lineage>
</organism>
<dbReference type="GO" id="GO:0006950">
    <property type="term" value="P:response to stress"/>
    <property type="evidence" value="ECO:0007669"/>
    <property type="project" value="TreeGrafter"/>
</dbReference>
<dbReference type="InterPro" id="IPR036390">
    <property type="entry name" value="WH_DNA-bd_sf"/>
</dbReference>
<sequence length="177" mass="19494">MSTKVQATSMAKKKTLPANTMTFESGPLIEPGDTLLNQLIGYALRRSQLKLAQGLIEALTPYDLRPAQLSALLIIEASPGLMQADLARMLAIEPPQLVPLLNKLEKLGLAVRVRCKPDKRSYGIFLSKAGETQLKELKKIVVQSDQDATSMLSDDEREQLLLLLHKIHAEPEAQQLG</sequence>
<name>C3VA19_PSENT</name>
<feature type="domain" description="HTH marR-type" evidence="1">
    <location>
        <begin position="37"/>
        <end position="169"/>
    </location>
</feature>
<accession>C3VA19</accession>
<dbReference type="PROSITE" id="PS50995">
    <property type="entry name" value="HTH_MARR_2"/>
    <property type="match status" value="1"/>
</dbReference>
<dbReference type="SMART" id="SM00347">
    <property type="entry name" value="HTH_MARR"/>
    <property type="match status" value="1"/>
</dbReference>
<proteinExistence type="predicted"/>
<dbReference type="AlphaFoldDB" id="C3VA19"/>
<dbReference type="PANTHER" id="PTHR33164:SF89">
    <property type="entry name" value="MARR FAMILY REGULATORY PROTEIN"/>
    <property type="match status" value="1"/>
</dbReference>
<evidence type="ECO:0000259" key="1">
    <source>
        <dbReference type="PROSITE" id="PS50995"/>
    </source>
</evidence>